<evidence type="ECO:0000256" key="1">
    <source>
        <dbReference type="SAM" id="MobiDB-lite"/>
    </source>
</evidence>
<accession>A0A0H5Q730</accession>
<reference evidence="2" key="1">
    <citation type="submission" date="2015-06" db="EMBL/GenBank/DDBJ databases">
        <authorList>
            <person name="Joergensen T."/>
        </authorList>
    </citation>
    <scope>NUCLEOTIDE SEQUENCE</scope>
    <source>
        <strain evidence="2">RGFK1433</strain>
    </source>
</reference>
<evidence type="ECO:0000313" key="2">
    <source>
        <dbReference type="EMBL" id="CRY97234.1"/>
    </source>
</evidence>
<name>A0A0H5Q730_9ZZZZ</name>
<dbReference type="AlphaFoldDB" id="A0A0H5Q730"/>
<proteinExistence type="predicted"/>
<sequence length="43" mass="4303">MGVSPTTERFQCPTIGGGAVVASGSLEDDPQPRGGVAVTKLDT</sequence>
<reference evidence="2" key="2">
    <citation type="submission" date="2015-07" db="EMBL/GenBank/DDBJ databases">
        <title>Plasmids, circular viruses and viroids from rat gut.</title>
        <authorList>
            <person name="Jorgensen T.J."/>
            <person name="Hansen M.A."/>
            <person name="Xu Z."/>
            <person name="Tabak M.A."/>
            <person name="Sorensen S.J."/>
            <person name="Hansen L.H."/>
        </authorList>
    </citation>
    <scope>NUCLEOTIDE SEQUENCE</scope>
    <source>
        <strain evidence="2">RGFK1433</strain>
    </source>
</reference>
<organism evidence="2">
    <name type="scientific">uncultured prokaryote</name>
    <dbReference type="NCBI Taxonomy" id="198431"/>
    <lineage>
        <taxon>unclassified sequences</taxon>
        <taxon>environmental samples</taxon>
    </lineage>
</organism>
<feature type="region of interest" description="Disordered" evidence="1">
    <location>
        <begin position="21"/>
        <end position="43"/>
    </location>
</feature>
<dbReference type="EMBL" id="LN853978">
    <property type="protein sequence ID" value="CRY97234.1"/>
    <property type="molecule type" value="Genomic_DNA"/>
</dbReference>
<protein>
    <submittedName>
        <fullName evidence="2">Uncharacterized protein</fullName>
    </submittedName>
</protein>